<reference evidence="2 3" key="1">
    <citation type="submission" date="2020-08" db="EMBL/GenBank/DDBJ databases">
        <title>Genomic Encyclopedia of Type Strains, Phase IV (KMG-IV): sequencing the most valuable type-strain genomes for metagenomic binning, comparative biology and taxonomic classification.</title>
        <authorList>
            <person name="Goeker M."/>
        </authorList>
    </citation>
    <scope>NUCLEOTIDE SEQUENCE [LARGE SCALE GENOMIC DNA]</scope>
    <source>
        <strain evidence="2 3">DSM 2461</strain>
    </source>
</reference>
<dbReference type="PANTHER" id="PTHR30615:SF8">
    <property type="entry name" value="UPF0047 PROTEIN C4A8.02C"/>
    <property type="match status" value="1"/>
</dbReference>
<dbReference type="RefSeq" id="WP_184748586.1">
    <property type="nucleotide sequence ID" value="NZ_JACHGJ010000011.1"/>
</dbReference>
<dbReference type="InterPro" id="IPR001602">
    <property type="entry name" value="UPF0047_YjbQ-like"/>
</dbReference>
<comment type="caution">
    <text evidence="2">The sequence shown here is derived from an EMBL/GenBank/DDBJ whole genome shotgun (WGS) entry which is preliminary data.</text>
</comment>
<comment type="similarity">
    <text evidence="1">Belongs to the UPF0047 family.</text>
</comment>
<evidence type="ECO:0000256" key="1">
    <source>
        <dbReference type="ARBA" id="ARBA00005534"/>
    </source>
</evidence>
<dbReference type="PIRSF" id="PIRSF004681">
    <property type="entry name" value="UCP004681"/>
    <property type="match status" value="1"/>
</dbReference>
<name>A0A841RHW0_9SPIO</name>
<dbReference type="NCBIfam" id="TIGR00149">
    <property type="entry name" value="TIGR00149_YjbQ"/>
    <property type="match status" value="1"/>
</dbReference>
<keyword evidence="3" id="KW-1185">Reference proteome</keyword>
<dbReference type="Proteomes" id="UP000587760">
    <property type="component" value="Unassembled WGS sequence"/>
</dbReference>
<dbReference type="EMBL" id="JACHGJ010000011">
    <property type="protein sequence ID" value="MBB6482349.1"/>
    <property type="molecule type" value="Genomic_DNA"/>
</dbReference>
<organism evidence="2 3">
    <name type="scientific">Spirochaeta isovalerica</name>
    <dbReference type="NCBI Taxonomy" id="150"/>
    <lineage>
        <taxon>Bacteria</taxon>
        <taxon>Pseudomonadati</taxon>
        <taxon>Spirochaetota</taxon>
        <taxon>Spirochaetia</taxon>
        <taxon>Spirochaetales</taxon>
        <taxon>Spirochaetaceae</taxon>
        <taxon>Spirochaeta</taxon>
    </lineage>
</organism>
<dbReference type="PANTHER" id="PTHR30615">
    <property type="entry name" value="UNCHARACTERIZED PROTEIN YJBQ-RELATED"/>
    <property type="match status" value="1"/>
</dbReference>
<dbReference type="Gene3D" id="2.60.120.460">
    <property type="entry name" value="YjbQ-like"/>
    <property type="match status" value="1"/>
</dbReference>
<dbReference type="SUPFAM" id="SSF111038">
    <property type="entry name" value="YjbQ-like"/>
    <property type="match status" value="1"/>
</dbReference>
<protein>
    <submittedName>
        <fullName evidence="2">Secondary thiamine-phosphate synthase enzyme</fullName>
    </submittedName>
</protein>
<gene>
    <name evidence="2" type="ORF">HNR50_004042</name>
</gene>
<dbReference type="InterPro" id="IPR035917">
    <property type="entry name" value="YjbQ-like_sf"/>
</dbReference>
<dbReference type="Pfam" id="PF01894">
    <property type="entry name" value="YjbQ"/>
    <property type="match status" value="1"/>
</dbReference>
<accession>A0A841RHW0</accession>
<evidence type="ECO:0000313" key="2">
    <source>
        <dbReference type="EMBL" id="MBB6482349.1"/>
    </source>
</evidence>
<dbReference type="AlphaFoldDB" id="A0A841RHW0"/>
<evidence type="ECO:0000313" key="3">
    <source>
        <dbReference type="Proteomes" id="UP000587760"/>
    </source>
</evidence>
<proteinExistence type="inferred from homology"/>
<dbReference type="PROSITE" id="PS01314">
    <property type="entry name" value="UPF0047"/>
    <property type="match status" value="1"/>
</dbReference>
<sequence length="133" mass="14439">MSYSEIPIKTPERTIMIDISPQVQAAVSATGLEEGIAVVYCPHTTAGITINENADPAVKKDMIRSLNKLIPYQAGYTHLEGNSDAHIKATLTGLSVTVPVFGGRLALGTWQGIYFCEYDGPRNRRFIVKSVNG</sequence>